<evidence type="ECO:0000313" key="2">
    <source>
        <dbReference type="Proteomes" id="UP001222800"/>
    </source>
</evidence>
<protein>
    <submittedName>
        <fullName evidence="1">Selenium cofactor biosynthesis protein YqeC</fullName>
    </submittedName>
</protein>
<keyword evidence="2" id="KW-1185">Reference proteome</keyword>
<reference evidence="1 2" key="1">
    <citation type="submission" date="2023-03" db="EMBL/GenBank/DDBJ databases">
        <title>Complete genome sequence of Tepidibacter sp. SWIR-1, isolated from a deep-sea hydrothermal vent.</title>
        <authorList>
            <person name="Li X."/>
        </authorList>
    </citation>
    <scope>NUCLEOTIDE SEQUENCE [LARGE SCALE GENOMIC DNA]</scope>
    <source>
        <strain evidence="1 2">SWIR-1</strain>
    </source>
</reference>
<organism evidence="1 2">
    <name type="scientific">Tepidibacter hydrothermalis</name>
    <dbReference type="NCBI Taxonomy" id="3036126"/>
    <lineage>
        <taxon>Bacteria</taxon>
        <taxon>Bacillati</taxon>
        <taxon>Bacillota</taxon>
        <taxon>Clostridia</taxon>
        <taxon>Peptostreptococcales</taxon>
        <taxon>Peptostreptococcaceae</taxon>
        <taxon>Tepidibacter</taxon>
    </lineage>
</organism>
<dbReference type="RefSeq" id="WP_277731632.1">
    <property type="nucleotide sequence ID" value="NZ_CP120733.1"/>
</dbReference>
<sequence length="257" mass="29457">MNIYKYFDIDFMKKEMISFVGGGGKTSSIFKLAKELKDRNKKVLVTTSTAIYYPNEGEYDELIIDKSIDLSDINKDKIKEGSITVIGREVSKENKLLGLSKESIDEIYNLEVFDYILVEADGSKRKAIKAPADHEPVIPFNTYKVVGVIGLDCIKKKINMENVHRPELFCNITNSKMEEIIDEDKIFKLIINKKGLFKATPENCKKYILLNKVEVEERKKIALQIRDLVIKSKFEVMGIIACSIINKNIVFKWSDKI</sequence>
<dbReference type="EMBL" id="CP120733">
    <property type="protein sequence ID" value="WFD09697.1"/>
    <property type="molecule type" value="Genomic_DNA"/>
</dbReference>
<dbReference type="SUPFAM" id="SSF56821">
    <property type="entry name" value="Prismane protein-like"/>
    <property type="match status" value="1"/>
</dbReference>
<dbReference type="Pfam" id="PF19842">
    <property type="entry name" value="YqeC"/>
    <property type="match status" value="1"/>
</dbReference>
<proteinExistence type="predicted"/>
<gene>
    <name evidence="1" type="primary">yqeC</name>
    <name evidence="1" type="ORF">P4S50_15065</name>
</gene>
<dbReference type="InterPro" id="IPR011254">
    <property type="entry name" value="Prismane-like_sf"/>
</dbReference>
<dbReference type="Proteomes" id="UP001222800">
    <property type="component" value="Chromosome"/>
</dbReference>
<name>A0ABY8E9W3_9FIRM</name>
<dbReference type="NCBIfam" id="TIGR03172">
    <property type="entry name" value="selenium cofactor biosynthesis protein YqeC"/>
    <property type="match status" value="1"/>
</dbReference>
<evidence type="ECO:0000313" key="1">
    <source>
        <dbReference type="EMBL" id="WFD09697.1"/>
    </source>
</evidence>
<dbReference type="InterPro" id="IPR017587">
    <property type="entry name" value="YqeC"/>
</dbReference>
<accession>A0ABY8E9W3</accession>